<name>A0ABW1ZAI4_9BACT</name>
<keyword evidence="1" id="KW-0812">Transmembrane</keyword>
<keyword evidence="1" id="KW-0472">Membrane</keyword>
<proteinExistence type="predicted"/>
<evidence type="ECO:0000313" key="3">
    <source>
        <dbReference type="Proteomes" id="UP001596391"/>
    </source>
</evidence>
<evidence type="ECO:0008006" key="4">
    <source>
        <dbReference type="Google" id="ProtNLM"/>
    </source>
</evidence>
<comment type="caution">
    <text evidence="2">The sequence shown here is derived from an EMBL/GenBank/DDBJ whole genome shotgun (WGS) entry which is preliminary data.</text>
</comment>
<sequence>MTPLLASTAIVSIAGILLFFVWHRDKQAITPSQFLVRATAAEDVPTQRTGVIYQRVSIDAAQARISRDLYRDAKGLRHRRLEPVSQPEHPVKQALSQVGVDWDNPLSATSYRDWHDQQRVLSDAVRQDDDRHLTLVTTLESGPVSRESLTVRLSDFHPVQRTIETRASGNIEIAELSYAVLDWSAVNQALFDPIHGVQSSLAVHIPVPLSENEIDVAELSARLSLNRLHADEGEQISVVRTKQGVQVKGVVETNERKRALLSQLGMIPHVTSNILSFTELESAPLHASTVAPLKVESLDASPSPLQTYLQGVHRLDELNNSSQQLLDAALSIHQNVARLEEVRTRFENSSADTESSYKTLVTSYTNRLDAAINTEVAELNRLGFVAPRSAERGKSGALKSSAERTESLCRELISGSAISPRPAPEIATELYEILLTIRSSTQLDSNQK</sequence>
<evidence type="ECO:0000256" key="1">
    <source>
        <dbReference type="SAM" id="Phobius"/>
    </source>
</evidence>
<dbReference type="EMBL" id="JBHSWI010000001">
    <property type="protein sequence ID" value="MFC6645547.1"/>
    <property type="molecule type" value="Genomic_DNA"/>
</dbReference>
<protein>
    <recommendedName>
        <fullName evidence="4">BON domain-containing protein</fullName>
    </recommendedName>
</protein>
<feature type="transmembrane region" description="Helical" evidence="1">
    <location>
        <begin position="6"/>
        <end position="23"/>
    </location>
</feature>
<dbReference type="Proteomes" id="UP001596391">
    <property type="component" value="Unassembled WGS sequence"/>
</dbReference>
<dbReference type="RefSeq" id="WP_263371908.1">
    <property type="nucleotide sequence ID" value="NZ_JAGSYD010000003.1"/>
</dbReference>
<keyword evidence="3" id="KW-1185">Reference proteome</keyword>
<organism evidence="2 3">
    <name type="scientific">Granulicella cerasi</name>
    <dbReference type="NCBI Taxonomy" id="741063"/>
    <lineage>
        <taxon>Bacteria</taxon>
        <taxon>Pseudomonadati</taxon>
        <taxon>Acidobacteriota</taxon>
        <taxon>Terriglobia</taxon>
        <taxon>Terriglobales</taxon>
        <taxon>Acidobacteriaceae</taxon>
        <taxon>Granulicella</taxon>
    </lineage>
</organism>
<keyword evidence="1" id="KW-1133">Transmembrane helix</keyword>
<reference evidence="3" key="1">
    <citation type="journal article" date="2019" name="Int. J. Syst. Evol. Microbiol.">
        <title>The Global Catalogue of Microorganisms (GCM) 10K type strain sequencing project: providing services to taxonomists for standard genome sequencing and annotation.</title>
        <authorList>
            <consortium name="The Broad Institute Genomics Platform"/>
            <consortium name="The Broad Institute Genome Sequencing Center for Infectious Disease"/>
            <person name="Wu L."/>
            <person name="Ma J."/>
        </authorList>
    </citation>
    <scope>NUCLEOTIDE SEQUENCE [LARGE SCALE GENOMIC DNA]</scope>
    <source>
        <strain evidence="3">CGMCC 1.16026</strain>
    </source>
</reference>
<evidence type="ECO:0000313" key="2">
    <source>
        <dbReference type="EMBL" id="MFC6645547.1"/>
    </source>
</evidence>
<accession>A0ABW1ZAI4</accession>
<gene>
    <name evidence="2" type="ORF">ACFQBQ_08110</name>
</gene>